<evidence type="ECO:0000313" key="1">
    <source>
        <dbReference type="EMBL" id="KAJ8889365.1"/>
    </source>
</evidence>
<evidence type="ECO:0000313" key="2">
    <source>
        <dbReference type="Proteomes" id="UP001159363"/>
    </source>
</evidence>
<dbReference type="Proteomes" id="UP001159363">
    <property type="component" value="Chromosome 3"/>
</dbReference>
<keyword evidence="2" id="KW-1185">Reference proteome</keyword>
<protein>
    <submittedName>
        <fullName evidence="1">Uncharacterized protein</fullName>
    </submittedName>
</protein>
<comment type="caution">
    <text evidence="1">The sequence shown here is derived from an EMBL/GenBank/DDBJ whole genome shotgun (WGS) entry which is preliminary data.</text>
</comment>
<accession>A0ABQ9HYA9</accession>
<organism evidence="1 2">
    <name type="scientific">Dryococelus australis</name>
    <dbReference type="NCBI Taxonomy" id="614101"/>
    <lineage>
        <taxon>Eukaryota</taxon>
        <taxon>Metazoa</taxon>
        <taxon>Ecdysozoa</taxon>
        <taxon>Arthropoda</taxon>
        <taxon>Hexapoda</taxon>
        <taxon>Insecta</taxon>
        <taxon>Pterygota</taxon>
        <taxon>Neoptera</taxon>
        <taxon>Polyneoptera</taxon>
        <taxon>Phasmatodea</taxon>
        <taxon>Verophasmatodea</taxon>
        <taxon>Anareolatae</taxon>
        <taxon>Phasmatidae</taxon>
        <taxon>Eurycanthinae</taxon>
        <taxon>Dryococelus</taxon>
    </lineage>
</organism>
<reference evidence="1 2" key="1">
    <citation type="submission" date="2023-02" db="EMBL/GenBank/DDBJ databases">
        <title>LHISI_Scaffold_Assembly.</title>
        <authorList>
            <person name="Stuart O.P."/>
            <person name="Cleave R."/>
            <person name="Magrath M.J.L."/>
            <person name="Mikheyev A.S."/>
        </authorList>
    </citation>
    <scope>NUCLEOTIDE SEQUENCE [LARGE SCALE GENOMIC DNA]</scope>
    <source>
        <strain evidence="1">Daus_M_001</strain>
        <tissue evidence="1">Leg muscle</tissue>
    </source>
</reference>
<dbReference type="EMBL" id="JARBHB010000003">
    <property type="protein sequence ID" value="KAJ8889365.1"/>
    <property type="molecule type" value="Genomic_DNA"/>
</dbReference>
<proteinExistence type="predicted"/>
<sequence>MQCLMQHIHPFLNPMMSQERNEIPLKLGIRITNNSLKNLLHYLKGKYGITYIPTDKSNIDALQNLYSI</sequence>
<name>A0ABQ9HYA9_9NEOP</name>
<gene>
    <name evidence="1" type="ORF">PR048_008864</name>
</gene>